<name>A0A6P6UW56_COFAR</name>
<dbReference type="PRINTS" id="PR00463">
    <property type="entry name" value="EP450I"/>
</dbReference>
<keyword evidence="6 13" id="KW-1133">Transmembrane helix</keyword>
<dbReference type="OrthoDB" id="1470350at2759"/>
<dbReference type="InterPro" id="IPR001128">
    <property type="entry name" value="Cyt_P450"/>
</dbReference>
<evidence type="ECO:0000256" key="8">
    <source>
        <dbReference type="ARBA" id="ARBA00023004"/>
    </source>
</evidence>
<reference evidence="15" key="2">
    <citation type="submission" date="2025-08" db="UniProtKB">
        <authorList>
            <consortium name="RefSeq"/>
        </authorList>
    </citation>
    <scope>IDENTIFICATION</scope>
    <source>
        <tissue evidence="15">Leaves</tissue>
    </source>
</reference>
<evidence type="ECO:0000313" key="14">
    <source>
        <dbReference type="Proteomes" id="UP001652660"/>
    </source>
</evidence>
<protein>
    <submittedName>
        <fullName evidence="15">Cytochrome P450 734A1-like</fullName>
    </submittedName>
</protein>
<dbReference type="GO" id="GO:0004497">
    <property type="term" value="F:monooxygenase activity"/>
    <property type="evidence" value="ECO:0007669"/>
    <property type="project" value="UniProtKB-KW"/>
</dbReference>
<evidence type="ECO:0000256" key="12">
    <source>
        <dbReference type="RuleBase" id="RU000461"/>
    </source>
</evidence>
<keyword evidence="7 12" id="KW-0560">Oxidoreductase</keyword>
<dbReference type="InterPro" id="IPR002401">
    <property type="entry name" value="Cyt_P450_E_grp-I"/>
</dbReference>
<keyword evidence="9 12" id="KW-0503">Monooxygenase</keyword>
<feature type="binding site" description="axial binding residue" evidence="11">
    <location>
        <position position="450"/>
    </location>
    <ligand>
        <name>heme</name>
        <dbReference type="ChEBI" id="CHEBI:30413"/>
    </ligand>
    <ligandPart>
        <name>Fe</name>
        <dbReference type="ChEBI" id="CHEBI:18248"/>
    </ligandPart>
</feature>
<reference evidence="14" key="1">
    <citation type="journal article" date="2025" name="Foods">
        <title>Unveiling the Microbial Signatures of Arabica Coffee Cherries: Insights into Ripeness Specific Diversity, Functional Traits, and Implications for Quality and Safety.</title>
        <authorList>
            <consortium name="RefSeq"/>
            <person name="Tenea G.N."/>
            <person name="Cifuentes V."/>
            <person name="Reyes P."/>
            <person name="Cevallos-Vallejos M."/>
        </authorList>
    </citation>
    <scope>NUCLEOTIDE SEQUENCE [LARGE SCALE GENOMIC DNA]</scope>
</reference>
<dbReference type="GO" id="GO:0020037">
    <property type="term" value="F:heme binding"/>
    <property type="evidence" value="ECO:0007669"/>
    <property type="project" value="InterPro"/>
</dbReference>
<evidence type="ECO:0000256" key="9">
    <source>
        <dbReference type="ARBA" id="ARBA00023033"/>
    </source>
</evidence>
<sequence length="504" mass="58359">MCLTIPTILLVLVITLFKFIYSIIWVPFKIQLHFKRQGIEGPRYHPLYGNSEEIKRQHTEAASKPISFNHDILHRVAPFYKKWSAMYGRTFLFWFGPTPRLTLADPDMIKELMLNHTDCVDKLPFTPVSRQLFGQGLVGLFGKKWAVRRRISSKAFNMERVKDWVPDIAGITMKLLRKWEEQRGGRDEFELDVHKELHDLSAEIISITAFGSSFEEGKRIFELQDQQINFTFQAMRSIYIPGLRFLPTKSNRIREKLEKETRDSIRKLIETNKNEGQKSKILLRLLMSANKNFDDKEEGLDVEEVIDECKTFYFAGKETTANLLTWALLLLALHQEWQDKAREEVFRVCKGSLLPNAENMDDLKLLTMIINETLRLYSPIAQQTRRTSKSIKLGKLDIPAKTEFYLALTAVHHDPEIWGEDANEFNPLRFTEPKRHLGSYFPFGLGPRICVGQNLAMVEAKIILAMIVKQFSFRVSPSYVHAPIMYLAVQPQYGAPILFRTVSA</sequence>
<evidence type="ECO:0000256" key="2">
    <source>
        <dbReference type="ARBA" id="ARBA00010617"/>
    </source>
</evidence>
<evidence type="ECO:0000256" key="1">
    <source>
        <dbReference type="ARBA" id="ARBA00004370"/>
    </source>
</evidence>
<dbReference type="Proteomes" id="UP001652660">
    <property type="component" value="Chromosome 10c"/>
</dbReference>
<dbReference type="GO" id="GO:0016705">
    <property type="term" value="F:oxidoreductase activity, acting on paired donors, with incorporation or reduction of molecular oxygen"/>
    <property type="evidence" value="ECO:0007669"/>
    <property type="project" value="InterPro"/>
</dbReference>
<dbReference type="Gene3D" id="1.10.630.10">
    <property type="entry name" value="Cytochrome P450"/>
    <property type="match status" value="1"/>
</dbReference>
<accession>A0A6P6UW56</accession>
<comment type="cofactor">
    <cofactor evidence="11">
        <name>heme</name>
        <dbReference type="ChEBI" id="CHEBI:30413"/>
    </cofactor>
</comment>
<dbReference type="InterPro" id="IPR036396">
    <property type="entry name" value="Cyt_P450_sf"/>
</dbReference>
<evidence type="ECO:0000256" key="7">
    <source>
        <dbReference type="ARBA" id="ARBA00023002"/>
    </source>
</evidence>
<dbReference type="InterPro" id="IPR017972">
    <property type="entry name" value="Cyt_P450_CS"/>
</dbReference>
<keyword evidence="14" id="KW-1185">Reference proteome</keyword>
<keyword evidence="3 11" id="KW-0349">Heme</keyword>
<evidence type="ECO:0000313" key="15">
    <source>
        <dbReference type="RefSeq" id="XP_027094825.1"/>
    </source>
</evidence>
<dbReference type="RefSeq" id="XP_027094825.1">
    <property type="nucleotide sequence ID" value="XM_027239024.2"/>
</dbReference>
<evidence type="ECO:0000256" key="5">
    <source>
        <dbReference type="ARBA" id="ARBA00022723"/>
    </source>
</evidence>
<dbReference type="GeneID" id="113714891"/>
<gene>
    <name evidence="15" type="primary">LOC113714891</name>
</gene>
<dbReference type="PANTHER" id="PTHR24282">
    <property type="entry name" value="CYTOCHROME P450 FAMILY MEMBER"/>
    <property type="match status" value="1"/>
</dbReference>
<dbReference type="SUPFAM" id="SSF48264">
    <property type="entry name" value="Cytochrome P450"/>
    <property type="match status" value="1"/>
</dbReference>
<proteinExistence type="inferred from homology"/>
<evidence type="ECO:0000256" key="10">
    <source>
        <dbReference type="ARBA" id="ARBA00023136"/>
    </source>
</evidence>
<dbReference type="PROSITE" id="PS00086">
    <property type="entry name" value="CYTOCHROME_P450"/>
    <property type="match status" value="1"/>
</dbReference>
<dbReference type="GO" id="GO:0016020">
    <property type="term" value="C:membrane"/>
    <property type="evidence" value="ECO:0007669"/>
    <property type="project" value="UniProtKB-SubCell"/>
</dbReference>
<dbReference type="PRINTS" id="PR00385">
    <property type="entry name" value="P450"/>
</dbReference>
<keyword evidence="5 11" id="KW-0479">Metal-binding</keyword>
<evidence type="ECO:0000256" key="11">
    <source>
        <dbReference type="PIRSR" id="PIRSR602401-1"/>
    </source>
</evidence>
<comment type="similarity">
    <text evidence="2 12">Belongs to the cytochrome P450 family.</text>
</comment>
<keyword evidence="8 11" id="KW-0408">Iron</keyword>
<evidence type="ECO:0000256" key="6">
    <source>
        <dbReference type="ARBA" id="ARBA00022989"/>
    </source>
</evidence>
<keyword evidence="4 13" id="KW-0812">Transmembrane</keyword>
<feature type="transmembrane region" description="Helical" evidence="13">
    <location>
        <begin position="6"/>
        <end position="28"/>
    </location>
</feature>
<comment type="subcellular location">
    <subcellularLocation>
        <location evidence="1">Membrane</location>
    </subcellularLocation>
</comment>
<organism evidence="14 15">
    <name type="scientific">Coffea arabica</name>
    <name type="common">Arabian coffee</name>
    <dbReference type="NCBI Taxonomy" id="13443"/>
    <lineage>
        <taxon>Eukaryota</taxon>
        <taxon>Viridiplantae</taxon>
        <taxon>Streptophyta</taxon>
        <taxon>Embryophyta</taxon>
        <taxon>Tracheophyta</taxon>
        <taxon>Spermatophyta</taxon>
        <taxon>Magnoliopsida</taxon>
        <taxon>eudicotyledons</taxon>
        <taxon>Gunneridae</taxon>
        <taxon>Pentapetalae</taxon>
        <taxon>asterids</taxon>
        <taxon>lamiids</taxon>
        <taxon>Gentianales</taxon>
        <taxon>Rubiaceae</taxon>
        <taxon>Ixoroideae</taxon>
        <taxon>Gardenieae complex</taxon>
        <taxon>Bertiereae - Coffeeae clade</taxon>
        <taxon>Coffeeae</taxon>
        <taxon>Coffea</taxon>
    </lineage>
</organism>
<dbReference type="InterPro" id="IPR050665">
    <property type="entry name" value="Cytochrome_P450_Monooxygen"/>
</dbReference>
<dbReference type="AlphaFoldDB" id="A0A6P6UW56"/>
<dbReference type="Pfam" id="PF00067">
    <property type="entry name" value="p450"/>
    <property type="match status" value="1"/>
</dbReference>
<dbReference type="PANTHER" id="PTHR24282:SF155">
    <property type="entry name" value="CYTOCHROME P450 734A1-LIKE"/>
    <property type="match status" value="1"/>
</dbReference>
<keyword evidence="10 13" id="KW-0472">Membrane</keyword>
<evidence type="ECO:0000256" key="4">
    <source>
        <dbReference type="ARBA" id="ARBA00022692"/>
    </source>
</evidence>
<evidence type="ECO:0000256" key="3">
    <source>
        <dbReference type="ARBA" id="ARBA00022617"/>
    </source>
</evidence>
<evidence type="ECO:0000256" key="13">
    <source>
        <dbReference type="SAM" id="Phobius"/>
    </source>
</evidence>
<dbReference type="GO" id="GO:0005506">
    <property type="term" value="F:iron ion binding"/>
    <property type="evidence" value="ECO:0007669"/>
    <property type="project" value="InterPro"/>
</dbReference>